<protein>
    <recommendedName>
        <fullName evidence="2">G domain-containing protein</fullName>
    </recommendedName>
</protein>
<proteinExistence type="predicted"/>
<evidence type="ECO:0000259" key="2">
    <source>
        <dbReference type="Pfam" id="PF01926"/>
    </source>
</evidence>
<dbReference type="InterPro" id="IPR006073">
    <property type="entry name" value="GTP-bd"/>
</dbReference>
<dbReference type="InterPro" id="IPR027417">
    <property type="entry name" value="P-loop_NTPase"/>
</dbReference>
<feature type="compositionally biased region" description="Basic and acidic residues" evidence="1">
    <location>
        <begin position="392"/>
        <end position="403"/>
    </location>
</feature>
<keyword evidence="4" id="KW-1185">Reference proteome</keyword>
<feature type="domain" description="G" evidence="2">
    <location>
        <begin position="16"/>
        <end position="79"/>
    </location>
</feature>
<dbReference type="Pfam" id="PF01926">
    <property type="entry name" value="MMR_HSR1"/>
    <property type="match status" value="1"/>
</dbReference>
<dbReference type="CDD" id="cd00882">
    <property type="entry name" value="Ras_like_GTPase"/>
    <property type="match status" value="1"/>
</dbReference>
<dbReference type="Gene3D" id="3.40.50.300">
    <property type="entry name" value="P-loop containing nucleotide triphosphate hydrolases"/>
    <property type="match status" value="1"/>
</dbReference>
<feature type="region of interest" description="Disordered" evidence="1">
    <location>
        <begin position="390"/>
        <end position="426"/>
    </location>
</feature>
<dbReference type="EMBL" id="OZ037952">
    <property type="protein sequence ID" value="CAL1717191.1"/>
    <property type="molecule type" value="Genomic_DNA"/>
</dbReference>
<name>A0ABP1EB14_9APHY</name>
<sequence>MSGPPQSINIPTNGITIALMGATGTGKSTFANLACGWDDLAVASNLKSCTTEVAHTRTFFVDDFPVTMIDTPGFDDSKVPDSDILKSIASYLAASFEKGFKLSGIIYMHRISDFKMGGISLRNFSMFRKLCGDPNLKNVVIVTNMWSEVSLAIGEARERELKTDDQLFKPAYDKGAKFMRHDNTVESAHSIIRSIIKNHPEAFRIQQELVEERKDIIDVDAFVVLDTEMEKMRLQHKKELQDLKHDLERALENKDKETQAELRKVQSETLSKLAAMDTKHQSLSREYKEEKRKADERIQELMTVIHEERKRAEENHRRMEEMEAERKRENQQMLHTLQIVQDRLTQQAAQEKLEREHRQELESREREHHLELERIRLENERLKQEQIQAHQQRMERQLRELTDKPQGSGKRVAAGSGDDKQRRNRLSIRHGLLKKFFN</sequence>
<accession>A0ABP1EB14</accession>
<feature type="region of interest" description="Disordered" evidence="1">
    <location>
        <begin position="309"/>
        <end position="329"/>
    </location>
</feature>
<organism evidence="3 4">
    <name type="scientific">Somion occarium</name>
    <dbReference type="NCBI Taxonomy" id="3059160"/>
    <lineage>
        <taxon>Eukaryota</taxon>
        <taxon>Fungi</taxon>
        <taxon>Dikarya</taxon>
        <taxon>Basidiomycota</taxon>
        <taxon>Agaricomycotina</taxon>
        <taxon>Agaricomycetes</taxon>
        <taxon>Polyporales</taxon>
        <taxon>Cerrenaceae</taxon>
        <taxon>Somion</taxon>
    </lineage>
</organism>
<evidence type="ECO:0000256" key="1">
    <source>
        <dbReference type="SAM" id="MobiDB-lite"/>
    </source>
</evidence>
<dbReference type="SUPFAM" id="SSF52540">
    <property type="entry name" value="P-loop containing nucleoside triphosphate hydrolases"/>
    <property type="match status" value="1"/>
</dbReference>
<reference evidence="4" key="1">
    <citation type="submission" date="2024-04" db="EMBL/GenBank/DDBJ databases">
        <authorList>
            <person name="Shaw F."/>
            <person name="Minotto A."/>
        </authorList>
    </citation>
    <scope>NUCLEOTIDE SEQUENCE [LARGE SCALE GENOMIC DNA]</scope>
</reference>
<dbReference type="Proteomes" id="UP001497453">
    <property type="component" value="Chromosome 9"/>
</dbReference>
<evidence type="ECO:0000313" key="3">
    <source>
        <dbReference type="EMBL" id="CAL1717191.1"/>
    </source>
</evidence>
<gene>
    <name evidence="3" type="ORF">GFSPODELE1_LOCUS11091</name>
</gene>
<evidence type="ECO:0000313" key="4">
    <source>
        <dbReference type="Proteomes" id="UP001497453"/>
    </source>
</evidence>